<feature type="region of interest" description="Disordered" evidence="1">
    <location>
        <begin position="611"/>
        <end position="696"/>
    </location>
</feature>
<feature type="region of interest" description="Disordered" evidence="1">
    <location>
        <begin position="770"/>
        <end position="841"/>
    </location>
</feature>
<feature type="compositionally biased region" description="Polar residues" evidence="1">
    <location>
        <begin position="1330"/>
        <end position="1341"/>
    </location>
</feature>
<comment type="caution">
    <text evidence="2">The sequence shown here is derived from an EMBL/GenBank/DDBJ whole genome shotgun (WGS) entry which is preliminary data.</text>
</comment>
<feature type="compositionally biased region" description="Low complexity" evidence="1">
    <location>
        <begin position="797"/>
        <end position="808"/>
    </location>
</feature>
<sequence>MGAIDRRADAELIAAAAHSSTPYLYLVRVPKQMMGVIRYVIEEMGPYRTLIHDCTYPGDGEGEGEGERESTEEERAKVQGKKLYLSLSTAAHSALSCLVSDPPLLCIPAYSAVVLAATCTIQVMGLLFIVIHSGYYIVCSLPLSPHAAWRGVRTRVAARRDMWERLCTERVGVARGRAKRLQEGEGEVYPGLGYHILRSRCACVIQRAFRRHLAMCRAVTLLSIQNTVKRVQRRPVLFIKRELFFHLLKASEDVTSPLPDPRFPRFGPEHDVGFSVLSRGAATTTLRGGDTILPAHSEYNAGTKVVMWPRATRQALDKACVQSGRQNIVPTCGVDAANVYITSIPKDTLPSVDCGSLPLVGTSPGLTYEHGYPYRTSSVMGDWLNPSLDDVDDDDGYDNVGGIPDAVIDETDSEEGEGEGEASPAPQRPRGMTRSDTLYNMTPEVARDISLAPRNPKHMLMLMSHKTVIRRITTEDFPLWAGGILKDNKLLDTYYAVEFDTWVEAIHRAALLVLSTRDSSRWLRRGQGIGNGMRALHFYAQQADPEIATDTEILRVCASLVLQRHIRGFLARAFARRIFLYNLPFTRDRSRPATSLPQPLSVKHDHQRIAIDKRGRGGPQRLPALPPHLRPLSRDGEGEEGDDTRQDSVVSVTPEEGAAVRLNTRLQGVQQRHAVQRGLSTGSGTGNPKRMSKRDQAELEARGTYQAILVTKGTQREKSMPHRDITLSMPSLKGTQPLAKQMGMNLGKSPSASIMDTMTDPDVAERLKNRHRSPTPYAGDPFEMDIDIDTPLEPRRTPSSPGARTPRTPRTPRSRADTAMSRDTPSRAHPSLDMSMDQGESVVGDDLYPGLIGGQDGAADIDLTETLRVTEGATRDRYDSRRHEIDMHIKKQADVVQTDAAAVRVGVRQHLKEEGKVLQARSRALRALTAPQRQQAVPIFDNRGYLVAYARTTNRGANAASVLRSLKQASFKGAKKTVVPDTSAMSGRLSGIRRAQVLRSLDSGLSFYPPPTAGEGENGGTVWSRPQTGDRDRDSTFLTTNGQGMSERERQKQLECEREIEQITASVPRVGAQEGEGEGEGGLRVDGTRSTSPTYARVHRDHVVTSAPPQNSPQRRLSNGYEGRYTPDRPYPGEDEASELSWRDDEGVDVRDGARVTESMPSYYDSTDEGRDSRVSGAYSLSSRQGARGMALGATLPPPQIESGLLPVFSTRQVNTAVVSGYPTPLSAPSVSSPRVSRGQPKTDLMTRTRRLREQRSQASSALEAEGQAKRERVHRTAAALDTKHWWQERQREKLHYAVDDAVQRRAAAIREMCHPRREAQSGLARGSVASLSTATSGRTSVHSETEANGEGERSTSSHVPQIEVIEWRRQSLGLGGTRKVVPKGEDSSVVRRYLEAKRRARDVGADMGRSLTSYGKAVAKQDTRLRGRAVTAERTARRQNESTAVSSNAASFYGNTIHKWL</sequence>
<reference evidence="2 3" key="1">
    <citation type="journal article" date="2018" name="PLoS ONE">
        <title>The draft genome of Kipferlia bialata reveals reductive genome evolution in fornicate parasites.</title>
        <authorList>
            <person name="Tanifuji G."/>
            <person name="Takabayashi S."/>
            <person name="Kume K."/>
            <person name="Takagi M."/>
            <person name="Nakayama T."/>
            <person name="Kamikawa R."/>
            <person name="Inagaki Y."/>
            <person name="Hashimoto T."/>
        </authorList>
    </citation>
    <scope>NUCLEOTIDE SEQUENCE [LARGE SCALE GENOMIC DNA]</scope>
    <source>
        <strain evidence="2">NY0173</strain>
    </source>
</reference>
<evidence type="ECO:0000313" key="2">
    <source>
        <dbReference type="EMBL" id="GIQ82670.1"/>
    </source>
</evidence>
<feature type="region of interest" description="Disordered" evidence="1">
    <location>
        <begin position="402"/>
        <end position="435"/>
    </location>
</feature>
<feature type="region of interest" description="Disordered" evidence="1">
    <location>
        <begin position="1317"/>
        <end position="1362"/>
    </location>
</feature>
<feature type="compositionally biased region" description="Basic and acidic residues" evidence="1">
    <location>
        <begin position="1141"/>
        <end position="1155"/>
    </location>
</feature>
<evidence type="ECO:0000256" key="1">
    <source>
        <dbReference type="SAM" id="MobiDB-lite"/>
    </source>
</evidence>
<dbReference type="EMBL" id="BDIP01000774">
    <property type="protein sequence ID" value="GIQ82670.1"/>
    <property type="molecule type" value="Genomic_DNA"/>
</dbReference>
<accession>A0A9K3CUJ7</accession>
<feature type="region of interest" description="Disordered" evidence="1">
    <location>
        <begin position="1070"/>
        <end position="1182"/>
    </location>
</feature>
<organism evidence="2 3">
    <name type="scientific">Kipferlia bialata</name>
    <dbReference type="NCBI Taxonomy" id="797122"/>
    <lineage>
        <taxon>Eukaryota</taxon>
        <taxon>Metamonada</taxon>
        <taxon>Carpediemonas-like organisms</taxon>
        <taxon>Kipferlia</taxon>
    </lineage>
</organism>
<keyword evidence="3" id="KW-1185">Reference proteome</keyword>
<feature type="region of interest" description="Disordered" evidence="1">
    <location>
        <begin position="1010"/>
        <end position="1051"/>
    </location>
</feature>
<gene>
    <name evidence="2" type="ORF">KIPB_003846</name>
</gene>
<proteinExistence type="predicted"/>
<feature type="region of interest" description="Disordered" evidence="1">
    <location>
        <begin position="1226"/>
        <end position="1273"/>
    </location>
</feature>
<feature type="compositionally biased region" description="Low complexity" evidence="1">
    <location>
        <begin position="1229"/>
        <end position="1238"/>
    </location>
</feature>
<name>A0A9K3CUJ7_9EUKA</name>
<feature type="compositionally biased region" description="Polar residues" evidence="1">
    <location>
        <begin position="1107"/>
        <end position="1117"/>
    </location>
</feature>
<dbReference type="Proteomes" id="UP000265618">
    <property type="component" value="Unassembled WGS sequence"/>
</dbReference>
<protein>
    <submittedName>
        <fullName evidence="2">Uncharacterized protein</fullName>
    </submittedName>
</protein>
<feature type="compositionally biased region" description="Basic and acidic residues" evidence="1">
    <location>
        <begin position="1342"/>
        <end position="1356"/>
    </location>
</feature>
<evidence type="ECO:0000313" key="3">
    <source>
        <dbReference type="Proteomes" id="UP000265618"/>
    </source>
</evidence>
<feature type="compositionally biased region" description="Acidic residues" evidence="1">
    <location>
        <begin position="407"/>
        <end position="420"/>
    </location>
</feature>